<evidence type="ECO:0000313" key="4">
    <source>
        <dbReference type="Proteomes" id="UP001239994"/>
    </source>
</evidence>
<name>A0AAD8ZX41_9TELE</name>
<dbReference type="EMBL" id="JAROKS010000001">
    <property type="protein sequence ID" value="KAK1806893.1"/>
    <property type="molecule type" value="Genomic_DNA"/>
</dbReference>
<evidence type="ECO:0000256" key="1">
    <source>
        <dbReference type="SAM" id="MobiDB-lite"/>
    </source>
</evidence>
<feature type="region of interest" description="Disordered" evidence="1">
    <location>
        <begin position="54"/>
        <end position="133"/>
    </location>
</feature>
<dbReference type="AlphaFoldDB" id="A0AAD8ZX41"/>
<organism evidence="3 4">
    <name type="scientific">Electrophorus voltai</name>
    <dbReference type="NCBI Taxonomy" id="2609070"/>
    <lineage>
        <taxon>Eukaryota</taxon>
        <taxon>Metazoa</taxon>
        <taxon>Chordata</taxon>
        <taxon>Craniata</taxon>
        <taxon>Vertebrata</taxon>
        <taxon>Euteleostomi</taxon>
        <taxon>Actinopterygii</taxon>
        <taxon>Neopterygii</taxon>
        <taxon>Teleostei</taxon>
        <taxon>Ostariophysi</taxon>
        <taxon>Gymnotiformes</taxon>
        <taxon>Gymnotoidei</taxon>
        <taxon>Gymnotidae</taxon>
        <taxon>Electrophorus</taxon>
    </lineage>
</organism>
<dbReference type="Proteomes" id="UP001239994">
    <property type="component" value="Unassembled WGS sequence"/>
</dbReference>
<feature type="compositionally biased region" description="Polar residues" evidence="1">
    <location>
        <begin position="171"/>
        <end position="182"/>
    </location>
</feature>
<dbReference type="InterPro" id="IPR033461">
    <property type="entry name" value="WRNPLPNID"/>
</dbReference>
<proteinExistence type="predicted"/>
<accession>A0AAD8ZX41</accession>
<protein>
    <recommendedName>
        <fullName evidence="2">Putative WW-binding domain-containing protein</fullName>
    </recommendedName>
</protein>
<feature type="region of interest" description="Disordered" evidence="1">
    <location>
        <begin position="170"/>
        <end position="193"/>
    </location>
</feature>
<dbReference type="Pfam" id="PF15017">
    <property type="entry name" value="WRNPLPNID"/>
    <property type="match status" value="1"/>
</dbReference>
<comment type="caution">
    <text evidence="3">The sequence shown here is derived from an EMBL/GenBank/DDBJ whole genome shotgun (WGS) entry which is preliminary data.</text>
</comment>
<feature type="domain" description="Putative WW-binding" evidence="2">
    <location>
        <begin position="151"/>
        <end position="179"/>
    </location>
</feature>
<gene>
    <name evidence="3" type="ORF">P4O66_005376</name>
</gene>
<feature type="compositionally biased region" description="Polar residues" evidence="1">
    <location>
        <begin position="74"/>
        <end position="91"/>
    </location>
</feature>
<evidence type="ECO:0000259" key="2">
    <source>
        <dbReference type="Pfam" id="PF15017"/>
    </source>
</evidence>
<keyword evidence="4" id="KW-1185">Reference proteome</keyword>
<reference evidence="3" key="1">
    <citation type="submission" date="2023-03" db="EMBL/GenBank/DDBJ databases">
        <title>Electrophorus voltai genome.</title>
        <authorList>
            <person name="Bian C."/>
        </authorList>
    </citation>
    <scope>NUCLEOTIDE SEQUENCE</scope>
    <source>
        <strain evidence="3">CB-2022</strain>
        <tissue evidence="3">Muscle</tissue>
    </source>
</reference>
<evidence type="ECO:0000313" key="3">
    <source>
        <dbReference type="EMBL" id="KAK1806893.1"/>
    </source>
</evidence>
<sequence length="193" mass="21239">MRYTGKIFAGGLAHMKRRAESALCCEVPQKRCVRALSKTETQLAAVQVLPAALTGQTGQRRRKRPSYPEDRESTGSILSPQKKVLSNSRPGSQDPDEDAGKLRDASSVFVQEPSVPHEVAPKRSKKETQTKPEHLTKVMHAADEGDGDLSTFNSFQFWRTPLPELDLSLMDGQSTSERNGGTSLKDPTEAMET</sequence>